<keyword evidence="4" id="KW-0411">Iron-sulfur</keyword>
<dbReference type="InterPro" id="IPR002731">
    <property type="entry name" value="ATPase_BadF"/>
</dbReference>
<feature type="domain" description="ATPase BadF/BadG/BcrA/BcrD type" evidence="5">
    <location>
        <begin position="302"/>
        <end position="552"/>
    </location>
</feature>
<dbReference type="PANTHER" id="PTHR32329:SF7">
    <property type="entry name" value="ACTIVATOR OF 2-HYDROXYACYL-COA-HYDRATASE"/>
    <property type="match status" value="1"/>
</dbReference>
<dbReference type="GO" id="GO:0051536">
    <property type="term" value="F:iron-sulfur cluster binding"/>
    <property type="evidence" value="ECO:0007669"/>
    <property type="project" value="UniProtKB-KW"/>
</dbReference>
<gene>
    <name evidence="7" type="ORF">ENV70_01995</name>
</gene>
<dbReference type="Gene3D" id="3.30.420.40">
    <property type="match status" value="4"/>
</dbReference>
<dbReference type="CDD" id="cd24034">
    <property type="entry name" value="ASKHA_NBD_O66634-like_rpt1"/>
    <property type="match status" value="1"/>
</dbReference>
<dbReference type="EMBL" id="DTHJ01000047">
    <property type="protein sequence ID" value="HHS62376.1"/>
    <property type="molecule type" value="Genomic_DNA"/>
</dbReference>
<evidence type="ECO:0000259" key="5">
    <source>
        <dbReference type="Pfam" id="PF01869"/>
    </source>
</evidence>
<name>A0A7C6AEM2_UNCW3</name>
<comment type="cofactor">
    <cofactor evidence="1">
        <name>[4Fe-4S] cluster</name>
        <dbReference type="ChEBI" id="CHEBI:49883"/>
    </cofactor>
</comment>
<feature type="domain" description="ATPase BadF/BadG/BcrA/BcrD type" evidence="5">
    <location>
        <begin position="54"/>
        <end position="248"/>
    </location>
</feature>
<keyword evidence="3" id="KW-0408">Iron</keyword>
<dbReference type="InterPro" id="IPR043129">
    <property type="entry name" value="ATPase_NBD"/>
</dbReference>
<evidence type="ECO:0000256" key="3">
    <source>
        <dbReference type="ARBA" id="ARBA00023004"/>
    </source>
</evidence>
<dbReference type="Pfam" id="PF09989">
    <property type="entry name" value="DUF2229"/>
    <property type="match status" value="1"/>
</dbReference>
<dbReference type="CDD" id="cd24035">
    <property type="entry name" value="ASKHA_NBD_O66634-like_rpt2"/>
    <property type="match status" value="1"/>
</dbReference>
<comment type="caution">
    <text evidence="7">The sequence shown here is derived from an EMBL/GenBank/DDBJ whole genome shotgun (WGS) entry which is preliminary data.</text>
</comment>
<feature type="domain" description="DUF2229" evidence="6">
    <location>
        <begin position="642"/>
        <end position="854"/>
    </location>
</feature>
<dbReference type="InterPro" id="IPR018709">
    <property type="entry name" value="CoA_activase_DUF2229"/>
</dbReference>
<accession>A0A7C6AEM2</accession>
<dbReference type="Pfam" id="PF01869">
    <property type="entry name" value="BcrAD_BadFG"/>
    <property type="match status" value="2"/>
</dbReference>
<dbReference type="InterPro" id="IPR051805">
    <property type="entry name" value="Dehydratase_Activator_Redct"/>
</dbReference>
<dbReference type="PANTHER" id="PTHR32329">
    <property type="entry name" value="BIFUNCTIONAL PROTEIN [INCLUDES 2-HYDROXYACYL-COA DEHYDRATASE (N-TER) AND ITS ACTIVATOR DOMAIN (C_TERM)-RELATED"/>
    <property type="match status" value="1"/>
</dbReference>
<keyword evidence="2" id="KW-0479">Metal-binding</keyword>
<evidence type="ECO:0000259" key="6">
    <source>
        <dbReference type="Pfam" id="PF09989"/>
    </source>
</evidence>
<dbReference type="GO" id="GO:0046872">
    <property type="term" value="F:metal ion binding"/>
    <property type="evidence" value="ECO:0007669"/>
    <property type="project" value="UniProtKB-KW"/>
</dbReference>
<sequence length="1358" mass="153448">MYEYGVDIGSVSIKIAKFFNGNLVKTDYIIHQGSPYNLLFNIIKNLDEPEKIVLTGSAPKTVVESLGILRVNEIEAIIRGLRFLYGDFGSIIEIGGINSKFVALNKGILDFSSNSLCAAGAGIFLDQQAQRLCVPIEKFGEIALNSNRPARIAGRCSVFAKSDMIHLQQIGTPIEDLVAGLCYALARNFKSSIIKGRKIVNPVAFIGGVAGNKGMVSALKDVLNINDNDLIIPEHHKTIGAIGAVLIARESGWNLQLKGIENFQRWLNQPEHIHRLPPLNGRKEWRRSIIVNPPREKTLGYLGIDIGSISTNLVVIDKKGNVLARRYLWTKGRPIDMVIKGLAELNAEIGDRVEIIGVGTTGSGRYLIGELIGADVIKNEISAQARAAIEMVPDVDTIFEIGGQDSKYISIENKTIVDFEMNKVCAAGTGSFLEEQTQILGVKLEEFGDRALEAKSPINLGERCTVFIGSEVIHYQNNLAERENLLAGLGYSTVFNYLNRVVGNKKIGEHIVFQGGVAANKAVISAFEEVLNKKITVPPNHDVTGAIGIALIVRDSGIQKTKFKGFDLIKRSYKTDSFICRHCSNECEINRIKIEGERPLFYGGRCERYEEREKNEDRNLPDLVKIRNEIFFKTEDVEGIEIGIPRALIFYELFPFFYKFLTALGFKPVLSEETNRTIIDAGTALAIADTCFPLKVCLGHIDILIKKGVKKFFIPSVITMKQNSKTFTRSFVCPYVQSFPYQAKAIFGDKIEIYAPQIYFDRGKEVIEKGLYEFARKFGKDRKEVNEAIRKAYDYQNSVQEKILDKVQGVLKEYNGTTFLICSRPYNGYDEGLNLKLMQKIRSLGILPVPLDFIKLDYNFLTEDFYNMYWHYGQKILSSTKVISEKENLYPVYISNFACGPDSFLINFLKEKINHKPMLVLELDEHTGDAGFITRLEAFVDSIKGINKKTEPAKIKVTGSLKKERKIFIPYMCDGAKILCSGMRFAGIDAEVMEPPDEESIMLGRKFTSGRECLPAIITAGDMLKKIKSIDFAPDKTSFLMAQGSGPCRFGQYYKLHRIILDKLGLEDVTIYAPNQGPSLFDDLGPMGLRFLLLTWDGICAVDGLEAKSRRIRPYELNRGETDRLYDEILKRLCERIEKGKSIIPVLKNACEKFNNVKIEKIPKPRVGIVGEIYIRSQKYSNEFLEKRLESMGCEVALPSIAEWFFYTNFTRIRNCLWFRQFRRAIFTKIFNYYMGWRQRYIYEILGLNPEPPITELLKLAEKYIHPSFEGEAILSIGKTIEYIKEKFSGVINVMPFTCMPGNIVTTIYKRVKDDYPEFPLLSLSFDGVANTIDEIRLETFVEQAKKFSLSKDLLFRH</sequence>
<evidence type="ECO:0000313" key="7">
    <source>
        <dbReference type="EMBL" id="HHS62376.1"/>
    </source>
</evidence>
<dbReference type="InterPro" id="IPR008275">
    <property type="entry name" value="CoA_E_activase_dom"/>
</dbReference>
<dbReference type="SUPFAM" id="SSF53067">
    <property type="entry name" value="Actin-like ATPase domain"/>
    <property type="match status" value="2"/>
</dbReference>
<reference evidence="7" key="1">
    <citation type="journal article" date="2020" name="mSystems">
        <title>Genome- and Community-Level Interaction Insights into Carbon Utilization and Element Cycling Functions of Hydrothermarchaeota in Hydrothermal Sediment.</title>
        <authorList>
            <person name="Zhou Z."/>
            <person name="Liu Y."/>
            <person name="Xu W."/>
            <person name="Pan J."/>
            <person name="Luo Z.H."/>
            <person name="Li M."/>
        </authorList>
    </citation>
    <scope>NUCLEOTIDE SEQUENCE [LARGE SCALE GENOMIC DNA]</scope>
    <source>
        <strain evidence="7">SpSt-783</strain>
    </source>
</reference>
<evidence type="ECO:0000256" key="2">
    <source>
        <dbReference type="ARBA" id="ARBA00022723"/>
    </source>
</evidence>
<proteinExistence type="predicted"/>
<protein>
    <submittedName>
        <fullName evidence="7">CoA activase</fullName>
    </submittedName>
</protein>
<dbReference type="NCBIfam" id="TIGR00241">
    <property type="entry name" value="CoA_E_activ"/>
    <property type="match status" value="2"/>
</dbReference>
<evidence type="ECO:0000256" key="1">
    <source>
        <dbReference type="ARBA" id="ARBA00001966"/>
    </source>
</evidence>
<organism evidence="7">
    <name type="scientific">candidate division WOR-3 bacterium</name>
    <dbReference type="NCBI Taxonomy" id="2052148"/>
    <lineage>
        <taxon>Bacteria</taxon>
        <taxon>Bacteria division WOR-3</taxon>
    </lineage>
</organism>
<evidence type="ECO:0000256" key="4">
    <source>
        <dbReference type="ARBA" id="ARBA00023014"/>
    </source>
</evidence>
<dbReference type="Gene3D" id="3.40.50.11900">
    <property type="match status" value="1"/>
</dbReference>